<evidence type="ECO:0000313" key="3">
    <source>
        <dbReference type="EMBL" id="PSG91159.1"/>
    </source>
</evidence>
<dbReference type="SUPFAM" id="SSF55008">
    <property type="entry name" value="HMA, heavy metal-associated domain"/>
    <property type="match status" value="1"/>
</dbReference>
<keyword evidence="1" id="KW-0732">Signal</keyword>
<comment type="caution">
    <text evidence="3">The sequence shown here is derived from an EMBL/GenBank/DDBJ whole genome shotgun (WGS) entry which is preliminary data.</text>
</comment>
<dbReference type="AlphaFoldDB" id="A0A2T1NFF4"/>
<keyword evidence="4" id="KW-1185">Reference proteome</keyword>
<sequence>MKKLLILLIMTVTTTTFAQNKNKRASLEVDGICGMCKARIEKACYQTKGVKSANWNVETHELKLIYDERKTNLDSIKKSVVSVGHDTKTLKATEEAYNSVHACCRYRDIEVQNDHKKD</sequence>
<dbReference type="InterPro" id="IPR006121">
    <property type="entry name" value="HMA_dom"/>
</dbReference>
<feature type="chain" id="PRO_5015461586" evidence="1">
    <location>
        <begin position="19"/>
        <end position="118"/>
    </location>
</feature>
<dbReference type="CDD" id="cd00371">
    <property type="entry name" value="HMA"/>
    <property type="match status" value="1"/>
</dbReference>
<dbReference type="OrthoDB" id="5513217at2"/>
<dbReference type="GO" id="GO:0046872">
    <property type="term" value="F:metal ion binding"/>
    <property type="evidence" value="ECO:0007669"/>
    <property type="project" value="InterPro"/>
</dbReference>
<feature type="signal peptide" evidence="1">
    <location>
        <begin position="1"/>
        <end position="18"/>
    </location>
</feature>
<evidence type="ECO:0000259" key="2">
    <source>
        <dbReference type="PROSITE" id="PS50846"/>
    </source>
</evidence>
<reference evidence="3 4" key="1">
    <citation type="submission" date="2018-03" db="EMBL/GenBank/DDBJ databases">
        <title>Mesoflavibacter sp. HG37 and Mesoflavibacter sp. HG96 sp.nov., two marine bacteria isolated from seawater of Western Pacific Ocean.</title>
        <authorList>
            <person name="Cheng H."/>
            <person name="Wu Y.-H."/>
            <person name="Guo L.-L."/>
            <person name="Xu X.-W."/>
        </authorList>
    </citation>
    <scope>NUCLEOTIDE SEQUENCE [LARGE SCALE GENOMIC DNA]</scope>
    <source>
        <strain evidence="3 4">KCTC 42117</strain>
    </source>
</reference>
<dbReference type="Gene3D" id="3.30.70.100">
    <property type="match status" value="1"/>
</dbReference>
<protein>
    <submittedName>
        <fullName evidence="3">ATPase</fullName>
    </submittedName>
</protein>
<evidence type="ECO:0000256" key="1">
    <source>
        <dbReference type="SAM" id="SignalP"/>
    </source>
</evidence>
<dbReference type="Pfam" id="PF00403">
    <property type="entry name" value="HMA"/>
    <property type="match status" value="1"/>
</dbReference>
<dbReference type="RefSeq" id="WP_106678682.1">
    <property type="nucleotide sequence ID" value="NZ_JACHWV010000007.1"/>
</dbReference>
<proteinExistence type="predicted"/>
<feature type="domain" description="HMA" evidence="2">
    <location>
        <begin position="22"/>
        <end position="88"/>
    </location>
</feature>
<dbReference type="Proteomes" id="UP000238430">
    <property type="component" value="Unassembled WGS sequence"/>
</dbReference>
<evidence type="ECO:0000313" key="4">
    <source>
        <dbReference type="Proteomes" id="UP000238430"/>
    </source>
</evidence>
<dbReference type="EMBL" id="PXOT01000022">
    <property type="protein sequence ID" value="PSG91159.1"/>
    <property type="molecule type" value="Genomic_DNA"/>
</dbReference>
<dbReference type="InterPro" id="IPR036163">
    <property type="entry name" value="HMA_dom_sf"/>
</dbReference>
<accession>A0A2T1NFF4</accession>
<gene>
    <name evidence="3" type="ORF">C7H61_07880</name>
</gene>
<organism evidence="3 4">
    <name type="scientific">Mesoflavibacter zeaxanthinifaciens subsp. sabulilitoris</name>
    <dbReference type="NCBI Taxonomy" id="1520893"/>
    <lineage>
        <taxon>Bacteria</taxon>
        <taxon>Pseudomonadati</taxon>
        <taxon>Bacteroidota</taxon>
        <taxon>Flavobacteriia</taxon>
        <taxon>Flavobacteriales</taxon>
        <taxon>Flavobacteriaceae</taxon>
        <taxon>Mesoflavibacter</taxon>
    </lineage>
</organism>
<dbReference type="PROSITE" id="PS50846">
    <property type="entry name" value="HMA_2"/>
    <property type="match status" value="1"/>
</dbReference>
<name>A0A2T1NFF4_9FLAO</name>